<proteinExistence type="predicted"/>
<dbReference type="EnsemblMetazoa" id="PHUM438330-RA">
    <property type="protein sequence ID" value="PHUM438330-PA"/>
    <property type="gene ID" value="PHUM438330"/>
</dbReference>
<gene>
    <name evidence="3" type="primary">8230613</name>
    <name evidence="2" type="ORF">Phum_PHUM438330</name>
</gene>
<feature type="coiled-coil region" evidence="1">
    <location>
        <begin position="184"/>
        <end position="220"/>
    </location>
</feature>
<keyword evidence="1" id="KW-0175">Coiled coil</keyword>
<dbReference type="KEGG" id="phu:Phum_PHUM438330"/>
<protein>
    <submittedName>
        <fullName evidence="2 3">Uncharacterized protein</fullName>
    </submittedName>
</protein>
<reference evidence="2" key="2">
    <citation type="submission" date="2007-04" db="EMBL/GenBank/DDBJ databases">
        <title>The genome of the human body louse.</title>
        <authorList>
            <consortium name="The Human Body Louse Genome Consortium"/>
            <person name="Kirkness E."/>
            <person name="Walenz B."/>
            <person name="Hass B."/>
            <person name="Bruggner R."/>
            <person name="Strausberg R."/>
        </authorList>
    </citation>
    <scope>NUCLEOTIDE SEQUENCE</scope>
    <source>
        <strain evidence="2">USDA</strain>
    </source>
</reference>
<dbReference type="RefSeq" id="XP_002429544.1">
    <property type="nucleotide sequence ID" value="XM_002429499.1"/>
</dbReference>
<dbReference type="STRING" id="121224.E0VTV0"/>
<dbReference type="EMBL" id="DS235773">
    <property type="protein sequence ID" value="EEB16806.1"/>
    <property type="molecule type" value="Genomic_DNA"/>
</dbReference>
<evidence type="ECO:0000256" key="1">
    <source>
        <dbReference type="SAM" id="Coils"/>
    </source>
</evidence>
<dbReference type="VEuPathDB" id="VectorBase:PHUM438330"/>
<evidence type="ECO:0000313" key="2">
    <source>
        <dbReference type="EMBL" id="EEB16806.1"/>
    </source>
</evidence>
<dbReference type="EMBL" id="AAZO01005350">
    <property type="status" value="NOT_ANNOTATED_CDS"/>
    <property type="molecule type" value="Genomic_DNA"/>
</dbReference>
<dbReference type="InParanoid" id="E0VTV0"/>
<dbReference type="CTD" id="8230613"/>
<keyword evidence="4" id="KW-1185">Reference proteome</keyword>
<sequence length="388" mass="44839">MVKNEDDECIALFNELQISVLTKAINITPYINSVTLGKNISDETINVNNSSPSSKINDLLIPYSSTPKKTPSHNYQKSLNFTVSEENKEKIGVVPEGISTTPDSLCVGYSSKKLLNEYDTLRRLTVDKVMRERIQNMYDTKRLIRNGLEDLHQSRLEEGITKRMLLESKIINDIHKLEILNKPKKEAQLEQDNLKEAQRIQERNQKFKDAEEEARRKSEAILLKKKQTYKILFDSQKEYNEEYKKILEIIKSCKDKAAMTELASKHSKILKDCAILFETLIKKSKEGEVLEEDVINAVKSVKTIKLMHEFFIKEVTKINEAYVNKQESEQIKITSPEEVQKEIQKLMRNEAFSRAVVKSIVGHLNHSPNTFTYFSFSIISNGIRWIFT</sequence>
<reference evidence="3" key="3">
    <citation type="submission" date="2021-02" db="UniProtKB">
        <authorList>
            <consortium name="EnsemblMetazoa"/>
        </authorList>
    </citation>
    <scope>IDENTIFICATION</scope>
    <source>
        <strain evidence="3">USDA</strain>
    </source>
</reference>
<evidence type="ECO:0000313" key="3">
    <source>
        <dbReference type="EnsemblMetazoa" id="PHUM438330-PA"/>
    </source>
</evidence>
<dbReference type="AlphaFoldDB" id="E0VTV0"/>
<dbReference type="GeneID" id="8230613"/>
<name>E0VTV0_PEDHC</name>
<dbReference type="HOGENOM" id="CLU_712341_0_0_1"/>
<organism>
    <name type="scientific">Pediculus humanus subsp. corporis</name>
    <name type="common">Body louse</name>
    <dbReference type="NCBI Taxonomy" id="121224"/>
    <lineage>
        <taxon>Eukaryota</taxon>
        <taxon>Metazoa</taxon>
        <taxon>Ecdysozoa</taxon>
        <taxon>Arthropoda</taxon>
        <taxon>Hexapoda</taxon>
        <taxon>Insecta</taxon>
        <taxon>Pterygota</taxon>
        <taxon>Neoptera</taxon>
        <taxon>Paraneoptera</taxon>
        <taxon>Psocodea</taxon>
        <taxon>Troctomorpha</taxon>
        <taxon>Phthiraptera</taxon>
        <taxon>Anoplura</taxon>
        <taxon>Pediculidae</taxon>
        <taxon>Pediculus</taxon>
    </lineage>
</organism>
<evidence type="ECO:0000313" key="4">
    <source>
        <dbReference type="Proteomes" id="UP000009046"/>
    </source>
</evidence>
<reference evidence="2" key="1">
    <citation type="submission" date="2007-04" db="EMBL/GenBank/DDBJ databases">
        <title>Annotation of Pediculus humanus corporis strain USDA.</title>
        <authorList>
            <person name="Kirkness E."/>
            <person name="Hannick L."/>
            <person name="Hass B."/>
            <person name="Bruggner R."/>
            <person name="Lawson D."/>
            <person name="Bidwell S."/>
            <person name="Joardar V."/>
            <person name="Caler E."/>
            <person name="Walenz B."/>
            <person name="Inman J."/>
            <person name="Schobel S."/>
            <person name="Galinsky K."/>
            <person name="Amedeo P."/>
            <person name="Strausberg R."/>
        </authorList>
    </citation>
    <scope>NUCLEOTIDE SEQUENCE</scope>
    <source>
        <strain evidence="2">USDA</strain>
    </source>
</reference>
<accession>E0VTV0</accession>
<dbReference type="Proteomes" id="UP000009046">
    <property type="component" value="Unassembled WGS sequence"/>
</dbReference>